<proteinExistence type="predicted"/>
<sequence>MAERNNRERPSAPRHDPPANAPAASTPSSFLSRVFRGSASRSSTSEQSVPTTSTVNVQHGDRLRPALSPATSSSGSGPSPGMSPVLLPHVSSSSIGRRTRSKSPTRARQSDYKISPPSGGHEGEEEDGGPTSVGILRHLSQTSRPSVSREAATSKTTLRNTDHDASLRALINTLVKEDGDGQATGRSHSIVASHHLSNHERASLAVELAAELKSRMDDSNIEQRLKASLADDVQISGRRRSSSLDVDPLARLLSSTMGPDVDIPQLVRRLFSLPTRLIADGDRTKPSSGQNLKTAGFKLLAVLLQIQAGDTVNSDVQPNSEESQAETRSRSSMIELCLSSPIDMPSQAMGTTLATCEYAIGDLPDRIACLQVLTRQGRDIMLNQNIVRTLVKWHQMLLVGWKAWCAEPESWESVVTDAQETRGRRDEPVTSSERNRSSSTITIHFAKEVPTTIPEDMNTSVIVRSLRQVWHLLVGIIAHNLPLFSGQDIEIIIGMAVSMLKQGIEVTSLNSAPHVASTPEAHQPVTKTETPSSSTSASGSRARSGSLLSRNRMLKVPAPPPTTIETGVNQVSTILSRSASVKTRDARSTSHGTPPVSAVHPDSKFTAVAGTSGAIPPWSRVLSPVLDLLRFLLQAKYLPPTSLVSVIQLLALCYGWRSDARCDPLSARSADTSASIINNLDSTGRSQVEHFFRDLFASKLVSRNAERCLRSILGGNVKIDEKSEYEQRTEFKRDVIVGALGLTRVLLQSTYTAAQEKNVHAHELSPNFNLQSLAPTLLASMSDGTENPNGADNKWVDVDIQVLCIVDDYLTDLSCTTMAVSDIEASTMSLDTRQSNTRDPWYEGHLVCQFLQRGLALAKSADIVLDLHSQSSLRTITDPVALKMSVIMCRLPFVLGGLQSGPSSGLYLHTDFVNLLMRIPADLNKDLALRVIDFYKREGLCLPPHSDWIDNINKVMEAFFVGQHKSDQITKQEVRQSAANFLFEHVYDYVQDFSESRTQLVSQCILPILERTLAKEEDEIISDMAWETMISAAVLETVEEDERRRAAQRAAANDTASIAESVESLPPDLTESIDSRSARLRRLIMSIGCNEACHHEHDLSAHPSTSSRRSTAMSPHQQTEDRMRPNIRNRPGLDESHTQSPDLSASVSSSTFRDIMGSFSPTFFSANKDVPPISQSVSSLPAAVTRASVSAGKPTGDVPEPRSPDVQDPASAAPSRRQSEPVQICKAVRSVKALIAIFTRLAFSLPRSLRADTLRLSRVPASARCIVIFTDLLQMFWPKYVASHHEALARRDPDRGSLSAEWHLSCQRARLMALQWLVRLRANKQHRIWIKPYLDDGAEPMADLLGRSGKKLKALSNEAASTGNDEGANRRRKPQQDVNQSAAPTNDRGRVGRAPGLDLGSGRSRSRSRQPPSLAVISNPLPYRPIWQIPHSLDFEVPPDARPSEGMTTYDPSISEKDAHGVEGVWLPVSDYMSVAVGMLAEEKDWELVSYLLIFLPLQLANKHLFCGPKSGQSIRQLRRLICDGLFSGNFLSHVRLPIRPSEVLPAAYQMLSMFISYKGLFSKGEIGTVLDVLVKGLQGQTTDIMRSAIQTLTIAVHEVTDSLSQHLNSILELLANLITKGKVSIHALEFLNAVGSVPSLYANFTDEQYLAVFKVAIAYIQLHHQRTKDAEETISDQDKGDFTESQHVITMSYHAIYVWFLALSLDKRPTVVPFLSRNLMHAFTDGRIDEMAEVCYDWLARYTYGNADPKPTPSYLGEVVMHGDPSENIKSISENAVTKPWLLGNTVLTIKTQPRSGWVSINAVRPSGVVSLLTKVENVPLLGLGEDNADLNSLPAVLMADRPGTDRQVPEPENEDSQISQASNSHDLAARLEPSDFAERRGNLDFIWAGVAPSQRRKDVAILPGYVGLQLSAYPYISLDAPRGRLIPPDDRKLQVMIRNLDYIPIIDSHCIAVLYVRSGQKDEVDIFSNTDGSPSFLTFMAGLGRLIRLQGQKDVYTGGLDTNSDEDGEYAYAWWDDLSQTIFHAPHLMPNRPVPEGQKDLFSYKKRHVGNDYVHIVFNDSGEDYRFDTVSTQFRFVNVVISAHTAGVSGSVENPSEHDFFKVTIQKKAGIPEFGPIGDFKLVSAKALPVLVRQIALSANVMAQVFNHVETQGNMPYLTPWRQRYRQILRIKDSLPPLLQSQDENIGELDRLEILRDFTRGF</sequence>
<gene>
    <name evidence="1" type="ORF">QFC20_000922</name>
</gene>
<reference evidence="1" key="1">
    <citation type="submission" date="2023-04" db="EMBL/GenBank/DDBJ databases">
        <title>Draft Genome sequencing of Naganishia species isolated from polar environments using Oxford Nanopore Technology.</title>
        <authorList>
            <person name="Leo P."/>
            <person name="Venkateswaran K."/>
        </authorList>
    </citation>
    <scope>NUCLEOTIDE SEQUENCE</scope>
    <source>
        <strain evidence="1">MNA-CCFEE 5262</strain>
    </source>
</reference>
<comment type="caution">
    <text evidence="1">The sequence shown here is derived from an EMBL/GenBank/DDBJ whole genome shotgun (WGS) entry which is preliminary data.</text>
</comment>
<dbReference type="Proteomes" id="UP001230649">
    <property type="component" value="Unassembled WGS sequence"/>
</dbReference>
<keyword evidence="2" id="KW-1185">Reference proteome</keyword>
<dbReference type="EMBL" id="JASBWS010000005">
    <property type="protein sequence ID" value="KAJ9115597.1"/>
    <property type="molecule type" value="Genomic_DNA"/>
</dbReference>
<protein>
    <submittedName>
        <fullName evidence="1">Uncharacterized protein</fullName>
    </submittedName>
</protein>
<name>A0ACC2WVD5_9TREE</name>
<evidence type="ECO:0000313" key="2">
    <source>
        <dbReference type="Proteomes" id="UP001230649"/>
    </source>
</evidence>
<evidence type="ECO:0000313" key="1">
    <source>
        <dbReference type="EMBL" id="KAJ9115597.1"/>
    </source>
</evidence>
<organism evidence="1 2">
    <name type="scientific">Naganishia adeliensis</name>
    <dbReference type="NCBI Taxonomy" id="92952"/>
    <lineage>
        <taxon>Eukaryota</taxon>
        <taxon>Fungi</taxon>
        <taxon>Dikarya</taxon>
        <taxon>Basidiomycota</taxon>
        <taxon>Agaricomycotina</taxon>
        <taxon>Tremellomycetes</taxon>
        <taxon>Filobasidiales</taxon>
        <taxon>Filobasidiaceae</taxon>
        <taxon>Naganishia</taxon>
    </lineage>
</organism>
<accession>A0ACC2WVD5</accession>